<dbReference type="PANTHER" id="PTHR31793:SF24">
    <property type="entry name" value="LONG-CHAIN ACYL-COA THIOESTERASE FADM"/>
    <property type="match status" value="1"/>
</dbReference>
<dbReference type="SUPFAM" id="SSF54637">
    <property type="entry name" value="Thioesterase/thiol ester dehydrase-isomerase"/>
    <property type="match status" value="1"/>
</dbReference>
<name>A0A017HDI6_9RHOB</name>
<dbReference type="InterPro" id="IPR029069">
    <property type="entry name" value="HotDog_dom_sf"/>
</dbReference>
<dbReference type="EC" id="3.1.2.23" evidence="1"/>
<evidence type="ECO:0000313" key="2">
    <source>
        <dbReference type="Proteomes" id="UP000025047"/>
    </source>
</evidence>
<comment type="caution">
    <text evidence="1">The sequence shown here is derived from an EMBL/GenBank/DDBJ whole genome shotgun (WGS) entry which is preliminary data.</text>
</comment>
<dbReference type="Proteomes" id="UP000025047">
    <property type="component" value="Unassembled WGS sequence"/>
</dbReference>
<dbReference type="Gene3D" id="3.10.129.10">
    <property type="entry name" value="Hotdog Thioesterase"/>
    <property type="match status" value="1"/>
</dbReference>
<keyword evidence="1" id="KW-0378">Hydrolase</keyword>
<dbReference type="PANTHER" id="PTHR31793">
    <property type="entry name" value="4-HYDROXYBENZOYL-COA THIOESTERASE FAMILY MEMBER"/>
    <property type="match status" value="1"/>
</dbReference>
<dbReference type="OrthoDB" id="7204167at2"/>
<dbReference type="RefSeq" id="WP_017928460.1">
    <property type="nucleotide sequence ID" value="NZ_KB822997.1"/>
</dbReference>
<protein>
    <submittedName>
        <fullName evidence="1">Putative 4-hydroxybenzoyl CoA thioesterase</fullName>
        <ecNumber evidence="1">3.1.2.23</ecNumber>
    </submittedName>
</protein>
<gene>
    <name evidence="1" type="ORF">Lokhon_01328</name>
</gene>
<dbReference type="GO" id="GO:0018739">
    <property type="term" value="F:4-hydroxybenzoyl-CoA thioesterase activity"/>
    <property type="evidence" value="ECO:0007669"/>
    <property type="project" value="UniProtKB-EC"/>
</dbReference>
<dbReference type="GO" id="GO:0047617">
    <property type="term" value="F:fatty acyl-CoA hydrolase activity"/>
    <property type="evidence" value="ECO:0007669"/>
    <property type="project" value="TreeGrafter"/>
</dbReference>
<dbReference type="CDD" id="cd00586">
    <property type="entry name" value="4HBT"/>
    <property type="match status" value="1"/>
</dbReference>
<dbReference type="Pfam" id="PF13279">
    <property type="entry name" value="4HBT_2"/>
    <property type="match status" value="1"/>
</dbReference>
<accession>A0A017HDI6</accession>
<evidence type="ECO:0000313" key="1">
    <source>
        <dbReference type="EMBL" id="EYD72527.1"/>
    </source>
</evidence>
<organism evidence="1 2">
    <name type="scientific">Limimaricola hongkongensis DSM 17492</name>
    <dbReference type="NCBI Taxonomy" id="1122180"/>
    <lineage>
        <taxon>Bacteria</taxon>
        <taxon>Pseudomonadati</taxon>
        <taxon>Pseudomonadota</taxon>
        <taxon>Alphaproteobacteria</taxon>
        <taxon>Rhodobacterales</taxon>
        <taxon>Paracoccaceae</taxon>
        <taxon>Limimaricola</taxon>
    </lineage>
</organism>
<dbReference type="HOGENOM" id="CLU_101141_5_2_5"/>
<sequence>MSFTTTRKVRFEHCDPAGIVFYPRYFEMLNACIEDWFDARLGHSFGAIHVGGGHAVPTARCEVRFSAPSRIEDRLALVLRPTRLGRSSLDLRIDISSEGEARLHADFTLVHVAQATGRPVGWPAPLRAAIETEIARAGDASLTQGEAPHGS</sequence>
<dbReference type="eggNOG" id="COG0824">
    <property type="taxonomic scope" value="Bacteria"/>
</dbReference>
<reference evidence="1 2" key="1">
    <citation type="submission" date="2013-03" db="EMBL/GenBank/DDBJ databases">
        <authorList>
            <person name="Fiebig A."/>
            <person name="Goeker M."/>
            <person name="Klenk H.-P.P."/>
        </authorList>
    </citation>
    <scope>NUCLEOTIDE SEQUENCE [LARGE SCALE GENOMIC DNA]</scope>
    <source>
        <strain evidence="1 2">DSM 17492</strain>
    </source>
</reference>
<dbReference type="AlphaFoldDB" id="A0A017HDI6"/>
<dbReference type="EMBL" id="APGJ01000004">
    <property type="protein sequence ID" value="EYD72527.1"/>
    <property type="molecule type" value="Genomic_DNA"/>
</dbReference>
<dbReference type="STRING" id="1122180.Lokhon_01328"/>
<proteinExistence type="predicted"/>
<keyword evidence="2" id="KW-1185">Reference proteome</keyword>
<dbReference type="InterPro" id="IPR050563">
    <property type="entry name" value="4-hydroxybenzoyl-CoA_TE"/>
</dbReference>
<dbReference type="PATRIC" id="fig|1122180.6.peg.1313"/>